<feature type="transmembrane region" description="Helical" evidence="8">
    <location>
        <begin position="148"/>
        <end position="165"/>
    </location>
</feature>
<evidence type="ECO:0000313" key="11">
    <source>
        <dbReference type="Proteomes" id="UP000266441"/>
    </source>
</evidence>
<dbReference type="PANTHER" id="PTHR33908">
    <property type="entry name" value="MANNOSYLTRANSFERASE YKCB-RELATED"/>
    <property type="match status" value="1"/>
</dbReference>
<organism evidence="10 11">
    <name type="scientific">Mariniphaga sediminis</name>
    <dbReference type="NCBI Taxonomy" id="1628158"/>
    <lineage>
        <taxon>Bacteria</taxon>
        <taxon>Pseudomonadati</taxon>
        <taxon>Bacteroidota</taxon>
        <taxon>Bacteroidia</taxon>
        <taxon>Marinilabiliales</taxon>
        <taxon>Prolixibacteraceae</taxon>
        <taxon>Mariniphaga</taxon>
    </lineage>
</organism>
<sequence length="575" mass="65723">MDFDLKQFAVPHFIISEKIATFAQTLHAKALLTFYYMFENKTIRIIFVAVIALGLASYFSGLSIDVTRDAGKYATVSKEMLQNGHFINLKIHGEPYDQKPPLLFWLGALGFAIGDISNFWFKFPVLLLVFFGFYSAYGLGKSLYNRRVGFLTALLLSFSLIYSLYSMDIHTDTPLQAFVTFALWQLSEFIQTKKNKHWILGFIGIGMAMLCKGPIGAIIPAFAVVGHLLLKKDFRAFADYRWYLGILLSFIIVSPALIGLANQFGWDGIVFFFWENNVGRLAGTYVKPNSDPAFYVHNLLFLFLPWSLLFFAATFMEFKSLFISRFKASEYFTFTGIWIFFIILSASRSQLPNYILSIVPLIGVLTAKWIDIALIRKSQLLKIFRPTQTVVVVLLWLAIGVISFYLFPFPQWQTLLIAATGLAATLYIFIQCKTSITRFILPSVIGFACLAYLLNADIFPYIFSYQAPPKAARYFNENAAPGEKLYNFHYPQYELFFYSEPQASQISSEEELTAVAGKDGHWIFTDAQGFDTLEKLNAEADTIIQYRHLYLNRGGRFIHPKTREQVLQPMYLIKY</sequence>
<feature type="transmembrane region" description="Helical" evidence="8">
    <location>
        <begin position="103"/>
        <end position="136"/>
    </location>
</feature>
<comment type="subcellular location">
    <subcellularLocation>
        <location evidence="1">Cell membrane</location>
        <topology evidence="1">Multi-pass membrane protein</topology>
    </subcellularLocation>
</comment>
<dbReference type="GO" id="GO:0016763">
    <property type="term" value="F:pentosyltransferase activity"/>
    <property type="evidence" value="ECO:0007669"/>
    <property type="project" value="TreeGrafter"/>
</dbReference>
<keyword evidence="5 8" id="KW-0812">Transmembrane</keyword>
<keyword evidence="3" id="KW-0328">Glycosyltransferase</keyword>
<dbReference type="GO" id="GO:0010041">
    <property type="term" value="P:response to iron(III) ion"/>
    <property type="evidence" value="ECO:0007669"/>
    <property type="project" value="TreeGrafter"/>
</dbReference>
<dbReference type="Pfam" id="PF13231">
    <property type="entry name" value="PMT_2"/>
    <property type="match status" value="1"/>
</dbReference>
<feature type="transmembrane region" description="Helical" evidence="8">
    <location>
        <begin position="242"/>
        <end position="274"/>
    </location>
</feature>
<feature type="transmembrane region" description="Helical" evidence="8">
    <location>
        <begin position="294"/>
        <end position="316"/>
    </location>
</feature>
<keyword evidence="6 8" id="KW-1133">Transmembrane helix</keyword>
<reference evidence="10 11" key="1">
    <citation type="journal article" date="2015" name="Int. J. Syst. Evol. Microbiol.">
        <title>Mariniphaga sediminis sp. nov., isolated from coastal sediment.</title>
        <authorList>
            <person name="Wang F.Q."/>
            <person name="Shen Q.Y."/>
            <person name="Chen G.J."/>
            <person name="Du Z.J."/>
        </authorList>
    </citation>
    <scope>NUCLEOTIDE SEQUENCE [LARGE SCALE GENOMIC DNA]</scope>
    <source>
        <strain evidence="10 11">SY21</strain>
    </source>
</reference>
<feature type="transmembrane region" description="Helical" evidence="8">
    <location>
        <begin position="198"/>
        <end position="230"/>
    </location>
</feature>
<evidence type="ECO:0000256" key="4">
    <source>
        <dbReference type="ARBA" id="ARBA00022679"/>
    </source>
</evidence>
<evidence type="ECO:0000256" key="7">
    <source>
        <dbReference type="ARBA" id="ARBA00023136"/>
    </source>
</evidence>
<dbReference type="Proteomes" id="UP000266441">
    <property type="component" value="Unassembled WGS sequence"/>
</dbReference>
<keyword evidence="4 10" id="KW-0808">Transferase</keyword>
<dbReference type="OrthoDB" id="8353433at2"/>
<feature type="transmembrane region" description="Helical" evidence="8">
    <location>
        <begin position="412"/>
        <end position="430"/>
    </location>
</feature>
<keyword evidence="11" id="KW-1185">Reference proteome</keyword>
<dbReference type="PANTHER" id="PTHR33908:SF3">
    <property type="entry name" value="UNDECAPRENYL PHOSPHATE-ALPHA-4-AMINO-4-DEOXY-L-ARABINOSE ARABINOSYL TRANSFERASE"/>
    <property type="match status" value="1"/>
</dbReference>
<gene>
    <name evidence="10" type="ORF">D1164_03280</name>
</gene>
<accession>A0A399D3X4</accession>
<evidence type="ECO:0000256" key="5">
    <source>
        <dbReference type="ARBA" id="ARBA00022692"/>
    </source>
</evidence>
<dbReference type="GO" id="GO:0005886">
    <property type="term" value="C:plasma membrane"/>
    <property type="evidence" value="ECO:0007669"/>
    <property type="project" value="UniProtKB-SubCell"/>
</dbReference>
<protein>
    <submittedName>
        <fullName evidence="10">Glycosyltransferase family 39 protein</fullName>
    </submittedName>
</protein>
<dbReference type="GO" id="GO:0009103">
    <property type="term" value="P:lipopolysaccharide biosynthetic process"/>
    <property type="evidence" value="ECO:0007669"/>
    <property type="project" value="UniProtKB-ARBA"/>
</dbReference>
<evidence type="ECO:0000313" key="10">
    <source>
        <dbReference type="EMBL" id="RIH66635.1"/>
    </source>
</evidence>
<feature type="transmembrane region" description="Helical" evidence="8">
    <location>
        <begin position="439"/>
        <end position="463"/>
    </location>
</feature>
<evidence type="ECO:0000256" key="3">
    <source>
        <dbReference type="ARBA" id="ARBA00022676"/>
    </source>
</evidence>
<feature type="transmembrane region" description="Helical" evidence="8">
    <location>
        <begin position="45"/>
        <end position="64"/>
    </location>
</feature>
<feature type="domain" description="Glycosyltransferase RgtA/B/C/D-like" evidence="9">
    <location>
        <begin position="99"/>
        <end position="258"/>
    </location>
</feature>
<dbReference type="AlphaFoldDB" id="A0A399D3X4"/>
<evidence type="ECO:0000256" key="2">
    <source>
        <dbReference type="ARBA" id="ARBA00022475"/>
    </source>
</evidence>
<feature type="transmembrane region" description="Helical" evidence="8">
    <location>
        <begin position="328"/>
        <end position="348"/>
    </location>
</feature>
<proteinExistence type="predicted"/>
<evidence type="ECO:0000256" key="1">
    <source>
        <dbReference type="ARBA" id="ARBA00004651"/>
    </source>
</evidence>
<feature type="transmembrane region" description="Helical" evidence="8">
    <location>
        <begin position="354"/>
        <end position="375"/>
    </location>
</feature>
<dbReference type="InterPro" id="IPR050297">
    <property type="entry name" value="LipidA_mod_glycosyltrf_83"/>
</dbReference>
<keyword evidence="2" id="KW-1003">Cell membrane</keyword>
<dbReference type="InterPro" id="IPR038731">
    <property type="entry name" value="RgtA/B/C-like"/>
</dbReference>
<dbReference type="RefSeq" id="WP_119348509.1">
    <property type="nucleotide sequence ID" value="NZ_QWET01000002.1"/>
</dbReference>
<keyword evidence="7 8" id="KW-0472">Membrane</keyword>
<evidence type="ECO:0000259" key="9">
    <source>
        <dbReference type="Pfam" id="PF13231"/>
    </source>
</evidence>
<comment type="caution">
    <text evidence="10">The sequence shown here is derived from an EMBL/GenBank/DDBJ whole genome shotgun (WGS) entry which is preliminary data.</text>
</comment>
<evidence type="ECO:0000256" key="6">
    <source>
        <dbReference type="ARBA" id="ARBA00022989"/>
    </source>
</evidence>
<dbReference type="EMBL" id="QWET01000002">
    <property type="protein sequence ID" value="RIH66635.1"/>
    <property type="molecule type" value="Genomic_DNA"/>
</dbReference>
<evidence type="ECO:0000256" key="8">
    <source>
        <dbReference type="SAM" id="Phobius"/>
    </source>
</evidence>
<name>A0A399D3X4_9BACT</name>
<feature type="transmembrane region" description="Helical" evidence="8">
    <location>
        <begin position="387"/>
        <end position="406"/>
    </location>
</feature>